<comment type="caution">
    <text evidence="4">The sequence shown here is derived from an EMBL/GenBank/DDBJ whole genome shotgun (WGS) entry which is preliminary data.</text>
</comment>
<keyword evidence="1" id="KW-0560">Oxidoreductase</keyword>
<evidence type="ECO:0000256" key="1">
    <source>
        <dbReference type="ARBA" id="ARBA00023002"/>
    </source>
</evidence>
<dbReference type="InterPro" id="IPR001509">
    <property type="entry name" value="Epimerase_deHydtase"/>
</dbReference>
<comment type="similarity">
    <text evidence="2">Belongs to the NAD(P)-dependent epimerase/dehydratase family. Dihydroflavonol-4-reductase subfamily.</text>
</comment>
<dbReference type="PANTHER" id="PTHR10366:SF564">
    <property type="entry name" value="STEROL-4-ALPHA-CARBOXYLATE 3-DEHYDROGENASE, DECARBOXYLATING"/>
    <property type="match status" value="1"/>
</dbReference>
<reference evidence="4 5" key="1">
    <citation type="submission" date="2019-07" db="EMBL/GenBank/DDBJ databases">
        <authorList>
            <person name="Huq M.A."/>
        </authorList>
    </citation>
    <scope>NUCLEOTIDE SEQUENCE [LARGE SCALE GENOMIC DNA]</scope>
    <source>
        <strain evidence="4 5">MAH-3</strain>
    </source>
</reference>
<dbReference type="SUPFAM" id="SSF51735">
    <property type="entry name" value="NAD(P)-binding Rossmann-fold domains"/>
    <property type="match status" value="1"/>
</dbReference>
<dbReference type="InterPro" id="IPR050425">
    <property type="entry name" value="NAD(P)_dehydrat-like"/>
</dbReference>
<dbReference type="AlphaFoldDB" id="A0A556MY83"/>
<proteinExistence type="inferred from homology"/>
<dbReference type="EMBL" id="VLPL01000004">
    <property type="protein sequence ID" value="TSJ44872.1"/>
    <property type="molecule type" value="Genomic_DNA"/>
</dbReference>
<dbReference type="Proteomes" id="UP000316008">
    <property type="component" value="Unassembled WGS sequence"/>
</dbReference>
<dbReference type="Pfam" id="PF01370">
    <property type="entry name" value="Epimerase"/>
    <property type="match status" value="1"/>
</dbReference>
<gene>
    <name evidence="4" type="ORF">FO442_09750</name>
</gene>
<feature type="domain" description="NAD-dependent epimerase/dehydratase" evidence="3">
    <location>
        <begin position="11"/>
        <end position="249"/>
    </location>
</feature>
<organism evidence="4 5">
    <name type="scientific">Fluviicola chungangensis</name>
    <dbReference type="NCBI Taxonomy" id="2597671"/>
    <lineage>
        <taxon>Bacteria</taxon>
        <taxon>Pseudomonadati</taxon>
        <taxon>Bacteroidota</taxon>
        <taxon>Flavobacteriia</taxon>
        <taxon>Flavobacteriales</taxon>
        <taxon>Crocinitomicaceae</taxon>
        <taxon>Fluviicola</taxon>
    </lineage>
</organism>
<dbReference type="CDD" id="cd05227">
    <property type="entry name" value="AR_SDR_e"/>
    <property type="match status" value="1"/>
</dbReference>
<dbReference type="Gene3D" id="3.40.50.720">
    <property type="entry name" value="NAD(P)-binding Rossmann-like Domain"/>
    <property type="match status" value="1"/>
</dbReference>
<evidence type="ECO:0000259" key="3">
    <source>
        <dbReference type="Pfam" id="PF01370"/>
    </source>
</evidence>
<evidence type="ECO:0000313" key="5">
    <source>
        <dbReference type="Proteomes" id="UP000316008"/>
    </source>
</evidence>
<dbReference type="FunFam" id="3.40.50.720:FF:000336">
    <property type="entry name" value="Aldehyde reductase"/>
    <property type="match status" value="1"/>
</dbReference>
<dbReference type="OrthoDB" id="9778052at2"/>
<keyword evidence="5" id="KW-1185">Reference proteome</keyword>
<sequence length="348" mass="38265">MIHSENTNKLVLVTGGSGFVGSHCILQLLEKGYSVRTTVRSLSKKNQVIKLLENGGITSFENLQFVEADLTSDTNWDHAVKDCEYVLHVASPIFLALPKDENEMIRPAIEGTLRVLRAARNAGVKRVVMTSNFGAVGYSHTDPHIPITEESWTNPNQKGLSSYNKSKVLAERAAWNFMKTEGRDMELSVINPTAIFGPSLGPDISSGFELLKALLDGSMKSVPNLTFNIIDVRDVADLHLRAMINPNAKGQRFLALAGGKMSMPEIAAFLRKELPAVSQKVSVKTLPDWKLRLAALFSPRAKAIASMLSASRNVSNAKAKEVFEWKPRSTNEEAILAAVESMIRYKSI</sequence>
<evidence type="ECO:0000256" key="2">
    <source>
        <dbReference type="ARBA" id="ARBA00023445"/>
    </source>
</evidence>
<accession>A0A556MY83</accession>
<dbReference type="PANTHER" id="PTHR10366">
    <property type="entry name" value="NAD DEPENDENT EPIMERASE/DEHYDRATASE"/>
    <property type="match status" value="1"/>
</dbReference>
<evidence type="ECO:0000313" key="4">
    <source>
        <dbReference type="EMBL" id="TSJ44872.1"/>
    </source>
</evidence>
<dbReference type="InterPro" id="IPR036291">
    <property type="entry name" value="NAD(P)-bd_dom_sf"/>
</dbReference>
<name>A0A556MY83_9FLAO</name>
<dbReference type="GO" id="GO:0016616">
    <property type="term" value="F:oxidoreductase activity, acting on the CH-OH group of donors, NAD or NADP as acceptor"/>
    <property type="evidence" value="ECO:0007669"/>
    <property type="project" value="TreeGrafter"/>
</dbReference>
<dbReference type="RefSeq" id="WP_144332985.1">
    <property type="nucleotide sequence ID" value="NZ_VLPL01000004.1"/>
</dbReference>
<protein>
    <submittedName>
        <fullName evidence="4">Aldehyde reductase</fullName>
    </submittedName>
</protein>